<dbReference type="InterPro" id="IPR051243">
    <property type="entry name" value="PcG_WD-repeat"/>
</dbReference>
<evidence type="ECO:0000256" key="7">
    <source>
        <dbReference type="SAM" id="MobiDB-lite"/>
    </source>
</evidence>
<organism evidence="8 9">
    <name type="scientific">Niveomyces insectorum RCEF 264</name>
    <dbReference type="NCBI Taxonomy" id="1081102"/>
    <lineage>
        <taxon>Eukaryota</taxon>
        <taxon>Fungi</taxon>
        <taxon>Dikarya</taxon>
        <taxon>Ascomycota</taxon>
        <taxon>Pezizomycotina</taxon>
        <taxon>Sordariomycetes</taxon>
        <taxon>Hypocreomycetidae</taxon>
        <taxon>Hypocreales</taxon>
        <taxon>Cordycipitaceae</taxon>
        <taxon>Niveomyces</taxon>
    </lineage>
</organism>
<reference evidence="8 9" key="1">
    <citation type="journal article" date="2016" name="Genome Biol. Evol.">
        <title>Divergent and convergent evolution of fungal pathogenicity.</title>
        <authorList>
            <person name="Shang Y."/>
            <person name="Xiao G."/>
            <person name="Zheng P."/>
            <person name="Cen K."/>
            <person name="Zhan S."/>
            <person name="Wang C."/>
        </authorList>
    </citation>
    <scope>NUCLEOTIDE SEQUENCE [LARGE SCALE GENOMIC DNA]</scope>
    <source>
        <strain evidence="8 9">RCEF 264</strain>
    </source>
</reference>
<accession>A0A162MMX7</accession>
<feature type="compositionally biased region" description="Basic and acidic residues" evidence="7">
    <location>
        <begin position="426"/>
        <end position="438"/>
    </location>
</feature>
<dbReference type="STRING" id="1081102.A0A162MMX7"/>
<dbReference type="Gene3D" id="2.130.10.10">
    <property type="entry name" value="YVTN repeat-like/Quinoprotein amine dehydrogenase"/>
    <property type="match status" value="1"/>
</dbReference>
<evidence type="ECO:0000256" key="3">
    <source>
        <dbReference type="ARBA" id="ARBA00022737"/>
    </source>
</evidence>
<dbReference type="InterPro" id="IPR015943">
    <property type="entry name" value="WD40/YVTN_repeat-like_dom_sf"/>
</dbReference>
<evidence type="ECO:0000256" key="6">
    <source>
        <dbReference type="PROSITE-ProRule" id="PRU00221"/>
    </source>
</evidence>
<keyword evidence="2 6" id="KW-0853">WD repeat</keyword>
<evidence type="ECO:0000313" key="8">
    <source>
        <dbReference type="EMBL" id="OAA64300.1"/>
    </source>
</evidence>
<dbReference type="SUPFAM" id="SSF50978">
    <property type="entry name" value="WD40 repeat-like"/>
    <property type="match status" value="2"/>
</dbReference>
<keyword evidence="5" id="KW-0804">Transcription</keyword>
<sequence length="586" mass="64159">MAPMQLHAWELPRLRYSLSFEDDNRYFADVGPDTEFFDVKFYPYSPPGSNPVFAAVSKRHIFVCRLSQTKDSNPCEVLQVIRDDDDGALNCSCTWTKDPETEQALLCVAGRDAKVKIYKIGEQSEAFLTFVGHGGEINDLATSPANPHLVASASDDTTVRIWSLDPVHRRQPCVCLLGGEGHSWNLLSVAFHDSGRYVLSAGHDQVINLWTLPDIPESHMENPIVVHYPHFSSSEIHTGLIDCVAFYGDLILSRACHEDVIVLWRIEGFSSDDPPPLPEQAPSTHDTSRLTRSAFSALPAVPSSSTATSSVVAQYTRLLQLHTPGCGPQFFMRFGLFHVAGHHPTLAFCNAATKIYFWDFACFAAYRQFITKSSPQQLQQQRPPWLRPVISRKRPASMNPPPNGTHAGARRRLRETNGSGFNLRDVAAERVDASDRDSSVFSSTVAGAGGGTTTATGNAGTPDPEKHDKHDKHTDSPTTVASAGKIEAASSNGNGNVSITDIYNKETLEDWKSKYDTADPHVQIKAHKTETAKGMPIVGRQVAWSPEGEWCVVVGSNSRIMILQRWAKGDAAHAKEDGVGGADKAA</sequence>
<dbReference type="PANTHER" id="PTHR10253">
    <property type="entry name" value="POLYCOMB PROTEIN"/>
    <property type="match status" value="1"/>
</dbReference>
<dbReference type="Pfam" id="PF00400">
    <property type="entry name" value="WD40"/>
    <property type="match status" value="2"/>
</dbReference>
<gene>
    <name evidence="8" type="ORF">SPI_02947</name>
</gene>
<feature type="region of interest" description="Disordered" evidence="7">
    <location>
        <begin position="392"/>
        <end position="480"/>
    </location>
</feature>
<comment type="caution">
    <text evidence="8">The sequence shown here is derived from an EMBL/GenBank/DDBJ whole genome shotgun (WGS) entry which is preliminary data.</text>
</comment>
<dbReference type="OrthoDB" id="7318948at2759"/>
<proteinExistence type="inferred from homology"/>
<feature type="repeat" description="WD" evidence="6">
    <location>
        <begin position="179"/>
        <end position="212"/>
    </location>
</feature>
<keyword evidence="4" id="KW-0805">Transcription regulation</keyword>
<evidence type="ECO:0000313" key="9">
    <source>
        <dbReference type="Proteomes" id="UP000076874"/>
    </source>
</evidence>
<feature type="compositionally biased region" description="Basic and acidic residues" evidence="7">
    <location>
        <begin position="463"/>
        <end position="475"/>
    </location>
</feature>
<dbReference type="EMBL" id="AZHD01000004">
    <property type="protein sequence ID" value="OAA64300.1"/>
    <property type="molecule type" value="Genomic_DNA"/>
</dbReference>
<feature type="repeat" description="WD" evidence="6">
    <location>
        <begin position="130"/>
        <end position="165"/>
    </location>
</feature>
<protein>
    <submittedName>
        <fullName evidence="8">Embryonic ectoderm development protein</fullName>
    </submittedName>
</protein>
<dbReference type="InterPro" id="IPR036322">
    <property type="entry name" value="WD40_repeat_dom_sf"/>
</dbReference>
<keyword evidence="3" id="KW-0677">Repeat</keyword>
<evidence type="ECO:0000256" key="2">
    <source>
        <dbReference type="ARBA" id="ARBA00022574"/>
    </source>
</evidence>
<evidence type="ECO:0000256" key="5">
    <source>
        <dbReference type="ARBA" id="ARBA00023163"/>
    </source>
</evidence>
<dbReference type="Proteomes" id="UP000076874">
    <property type="component" value="Unassembled WGS sequence"/>
</dbReference>
<dbReference type="PROSITE" id="PS50082">
    <property type="entry name" value="WD_REPEATS_2"/>
    <property type="match status" value="2"/>
</dbReference>
<evidence type="ECO:0000256" key="4">
    <source>
        <dbReference type="ARBA" id="ARBA00023015"/>
    </source>
</evidence>
<dbReference type="AlphaFoldDB" id="A0A162MMX7"/>
<dbReference type="SMART" id="SM00320">
    <property type="entry name" value="WD40"/>
    <property type="match status" value="4"/>
</dbReference>
<comment type="similarity">
    <text evidence="1">Belongs to the WD repeat ESC family.</text>
</comment>
<evidence type="ECO:0000256" key="1">
    <source>
        <dbReference type="ARBA" id="ARBA00008075"/>
    </source>
</evidence>
<keyword evidence="9" id="KW-1185">Reference proteome</keyword>
<name>A0A162MMX7_9HYPO</name>
<dbReference type="PROSITE" id="PS50294">
    <property type="entry name" value="WD_REPEATS_REGION"/>
    <property type="match status" value="2"/>
</dbReference>
<dbReference type="InterPro" id="IPR001680">
    <property type="entry name" value="WD40_rpt"/>
</dbReference>